<dbReference type="InterPro" id="IPR037185">
    <property type="entry name" value="EmrE-like"/>
</dbReference>
<evidence type="ECO:0000313" key="3">
    <source>
        <dbReference type="Proteomes" id="UP000007881"/>
    </source>
</evidence>
<dbReference type="EMBL" id="AP012338">
    <property type="protein sequence ID" value="BAM02657.1"/>
    <property type="molecule type" value="Genomic_DNA"/>
</dbReference>
<reference evidence="2 3" key="1">
    <citation type="submission" date="2012-02" db="EMBL/GenBank/DDBJ databases">
        <title>Complete genome sequence of Phycisphaera mikurensis NBRC 102666.</title>
        <authorList>
            <person name="Ankai A."/>
            <person name="Hosoyama A."/>
            <person name="Terui Y."/>
            <person name="Sekine M."/>
            <person name="Fukai R."/>
            <person name="Kato Y."/>
            <person name="Nakamura S."/>
            <person name="Yamada-Narita S."/>
            <person name="Kawakoshi A."/>
            <person name="Fukunaga Y."/>
            <person name="Yamazaki S."/>
            <person name="Fujita N."/>
        </authorList>
    </citation>
    <scope>NUCLEOTIDE SEQUENCE [LARGE SCALE GENOMIC DNA]</scope>
    <source>
        <strain evidence="3">NBRC 102666 / KCTC 22515 / FYK2301M01</strain>
    </source>
</reference>
<evidence type="ECO:0000313" key="2">
    <source>
        <dbReference type="EMBL" id="BAM02657.1"/>
    </source>
</evidence>
<feature type="transmembrane region" description="Helical" evidence="1">
    <location>
        <begin position="108"/>
        <end position="130"/>
    </location>
</feature>
<dbReference type="eggNOG" id="COG0697">
    <property type="taxonomic scope" value="Bacteria"/>
</dbReference>
<dbReference type="STRING" id="1142394.PSMK_04980"/>
<sequence>MAHVPLGVLAAAVLAATWDAEAIGAAWPSLLLAFGCFFVAQGALFSALRRVEASTVAPLLSVKIATLAAASWAVQGVAVTPLGFLAIGLAVGGAAVVGGVGERPDARSLGLIFLAIAGYTGCDMGIVRTIERMLAATGPDGTGGGDRLRAAMRAAGVLYSGFGLVALALLPGVLRRRAARPRWGGALAYAACWALAMATLFSAFSLLSVVLVVILQSTRSLWSVLLGGLLGRLGLGHLETNHSNGALAVRLLGAAALVLAVGLYAWGGSAPPAGAG</sequence>
<keyword evidence="1" id="KW-1133">Transmembrane helix</keyword>
<feature type="transmembrane region" description="Helical" evidence="1">
    <location>
        <begin position="55"/>
        <end position="74"/>
    </location>
</feature>
<dbReference type="KEGG" id="phm:PSMK_04980"/>
<dbReference type="Proteomes" id="UP000007881">
    <property type="component" value="Chromosome"/>
</dbReference>
<gene>
    <name evidence="2" type="ordered locus">PSMK_04980</name>
</gene>
<evidence type="ECO:0000256" key="1">
    <source>
        <dbReference type="SAM" id="Phobius"/>
    </source>
</evidence>
<dbReference type="AlphaFoldDB" id="I0IBL9"/>
<keyword evidence="1" id="KW-0472">Membrane</keyword>
<feature type="transmembrane region" description="Helical" evidence="1">
    <location>
        <begin position="25"/>
        <end position="48"/>
    </location>
</feature>
<feature type="transmembrane region" description="Helical" evidence="1">
    <location>
        <begin position="150"/>
        <end position="174"/>
    </location>
</feature>
<accession>I0IBL9</accession>
<dbReference type="SUPFAM" id="SSF103481">
    <property type="entry name" value="Multidrug resistance efflux transporter EmrE"/>
    <property type="match status" value="1"/>
</dbReference>
<feature type="transmembrane region" description="Helical" evidence="1">
    <location>
        <begin position="80"/>
        <end position="101"/>
    </location>
</feature>
<dbReference type="RefSeq" id="WP_014435877.1">
    <property type="nucleotide sequence ID" value="NC_017080.1"/>
</dbReference>
<keyword evidence="3" id="KW-1185">Reference proteome</keyword>
<feature type="transmembrane region" description="Helical" evidence="1">
    <location>
        <begin position="186"/>
        <end position="214"/>
    </location>
</feature>
<protein>
    <submittedName>
        <fullName evidence="2">Hypothetical membrane protein</fullName>
    </submittedName>
</protein>
<dbReference type="HOGENOM" id="CLU_1007803_0_0_0"/>
<keyword evidence="1" id="KW-0812">Transmembrane</keyword>
<feature type="transmembrane region" description="Helical" evidence="1">
    <location>
        <begin position="247"/>
        <end position="266"/>
    </location>
</feature>
<proteinExistence type="predicted"/>
<name>I0IBL9_PHYMF</name>
<organism evidence="2 3">
    <name type="scientific">Phycisphaera mikurensis (strain NBRC 102666 / KCTC 22515 / FYK2301M01)</name>
    <dbReference type="NCBI Taxonomy" id="1142394"/>
    <lineage>
        <taxon>Bacteria</taxon>
        <taxon>Pseudomonadati</taxon>
        <taxon>Planctomycetota</taxon>
        <taxon>Phycisphaerae</taxon>
        <taxon>Phycisphaerales</taxon>
        <taxon>Phycisphaeraceae</taxon>
        <taxon>Phycisphaera</taxon>
    </lineage>
</organism>